<name>A0A068S3I7_9FUNG</name>
<evidence type="ECO:0000256" key="2">
    <source>
        <dbReference type="ARBA" id="ARBA00022527"/>
    </source>
</evidence>
<evidence type="ECO:0000256" key="5">
    <source>
        <dbReference type="ARBA" id="ARBA00022777"/>
    </source>
</evidence>
<feature type="compositionally biased region" description="Low complexity" evidence="8">
    <location>
        <begin position="711"/>
        <end position="729"/>
    </location>
</feature>
<feature type="compositionally biased region" description="Polar residues" evidence="8">
    <location>
        <begin position="693"/>
        <end position="710"/>
    </location>
</feature>
<reference evidence="10" key="1">
    <citation type="submission" date="2013-08" db="EMBL/GenBank/DDBJ databases">
        <title>Gene expansion shapes genome architecture in the human pathogen Lichtheimia corymbifera: an evolutionary genomics analysis in the ancient terrestrial Mucorales (Mucoromycotina).</title>
        <authorList>
            <person name="Schwartze V.U."/>
            <person name="Winter S."/>
            <person name="Shelest E."/>
            <person name="Marcet-Houben M."/>
            <person name="Horn F."/>
            <person name="Wehner S."/>
            <person name="Hoffmann K."/>
            <person name="Riege K."/>
            <person name="Sammeth M."/>
            <person name="Nowrousian M."/>
            <person name="Valiante V."/>
            <person name="Linde J."/>
            <person name="Jacobsen I.D."/>
            <person name="Marz M."/>
            <person name="Brakhage A.A."/>
            <person name="Gabaldon T."/>
            <person name="Bocker S."/>
            <person name="Voigt K."/>
        </authorList>
    </citation>
    <scope>NUCLEOTIDE SEQUENCE [LARGE SCALE GENOMIC DNA]</scope>
    <source>
        <strain evidence="10">FSU 9682</strain>
    </source>
</reference>
<dbReference type="SUPFAM" id="SSF56112">
    <property type="entry name" value="Protein kinase-like (PK-like)"/>
    <property type="match status" value="1"/>
</dbReference>
<dbReference type="GO" id="GO:0004674">
    <property type="term" value="F:protein serine/threonine kinase activity"/>
    <property type="evidence" value="ECO:0007669"/>
    <property type="project" value="UniProtKB-KW"/>
</dbReference>
<feature type="domain" description="Protein kinase" evidence="9">
    <location>
        <begin position="74"/>
        <end position="329"/>
    </location>
</feature>
<dbReference type="Pfam" id="PF00069">
    <property type="entry name" value="Pkinase"/>
    <property type="match status" value="1"/>
</dbReference>
<feature type="compositionally biased region" description="Basic and acidic residues" evidence="8">
    <location>
        <begin position="581"/>
        <end position="593"/>
    </location>
</feature>
<dbReference type="STRING" id="1263082.A0A068S3I7"/>
<evidence type="ECO:0000256" key="3">
    <source>
        <dbReference type="ARBA" id="ARBA00022679"/>
    </source>
</evidence>
<evidence type="ECO:0000256" key="7">
    <source>
        <dbReference type="PROSITE-ProRule" id="PRU10141"/>
    </source>
</evidence>
<evidence type="ECO:0000313" key="10">
    <source>
        <dbReference type="EMBL" id="CDH56938.1"/>
    </source>
</evidence>
<keyword evidence="2" id="KW-0723">Serine/threonine-protein kinase</keyword>
<keyword evidence="6 7" id="KW-0067">ATP-binding</keyword>
<dbReference type="PANTHER" id="PTHR24346">
    <property type="entry name" value="MAP/MICROTUBULE AFFINITY-REGULATING KINASE"/>
    <property type="match status" value="1"/>
</dbReference>
<proteinExistence type="inferred from homology"/>
<feature type="compositionally biased region" description="Pro residues" evidence="8">
    <location>
        <begin position="537"/>
        <end position="546"/>
    </location>
</feature>
<gene>
    <name evidence="10" type="ORF">LCOR_07941.1</name>
</gene>
<feature type="binding site" evidence="7">
    <location>
        <position position="103"/>
    </location>
    <ligand>
        <name>ATP</name>
        <dbReference type="ChEBI" id="CHEBI:30616"/>
    </ligand>
</feature>
<dbReference type="EMBL" id="CBTN010000042">
    <property type="protein sequence ID" value="CDH56938.1"/>
    <property type="molecule type" value="Genomic_DNA"/>
</dbReference>
<keyword evidence="5 10" id="KW-0418">Kinase</keyword>
<dbReference type="InterPro" id="IPR011009">
    <property type="entry name" value="Kinase-like_dom_sf"/>
</dbReference>
<dbReference type="FunFam" id="3.30.200.20:FF:000003">
    <property type="entry name" value="Non-specific serine/threonine protein kinase"/>
    <property type="match status" value="1"/>
</dbReference>
<dbReference type="GO" id="GO:0005524">
    <property type="term" value="F:ATP binding"/>
    <property type="evidence" value="ECO:0007669"/>
    <property type="project" value="UniProtKB-UniRule"/>
</dbReference>
<dbReference type="InterPro" id="IPR017441">
    <property type="entry name" value="Protein_kinase_ATP_BS"/>
</dbReference>
<dbReference type="PROSITE" id="PS00107">
    <property type="entry name" value="PROTEIN_KINASE_ATP"/>
    <property type="match status" value="1"/>
</dbReference>
<dbReference type="FunFam" id="1.10.510.10:FF:000571">
    <property type="entry name" value="Maternal embryonic leucine zipper kinase"/>
    <property type="match status" value="1"/>
</dbReference>
<keyword evidence="3" id="KW-0808">Transferase</keyword>
<dbReference type="CDD" id="cd14081">
    <property type="entry name" value="STKc_BRSK1_2"/>
    <property type="match status" value="1"/>
</dbReference>
<dbReference type="InterPro" id="IPR000719">
    <property type="entry name" value="Prot_kinase_dom"/>
</dbReference>
<comment type="similarity">
    <text evidence="1">Belongs to the protein kinase superfamily. CAMK Ser/Thr protein kinase family. NIM1 subfamily.</text>
</comment>
<feature type="compositionally biased region" description="Polar residues" evidence="8">
    <location>
        <begin position="549"/>
        <end position="558"/>
    </location>
</feature>
<evidence type="ECO:0000256" key="4">
    <source>
        <dbReference type="ARBA" id="ARBA00022741"/>
    </source>
</evidence>
<dbReference type="PROSITE" id="PS50011">
    <property type="entry name" value="PROTEIN_KINASE_DOM"/>
    <property type="match status" value="1"/>
</dbReference>
<comment type="caution">
    <text evidence="10">The sequence shown here is derived from an EMBL/GenBank/DDBJ whole genome shotgun (WGS) entry which is preliminary data.</text>
</comment>
<dbReference type="PROSITE" id="PS00108">
    <property type="entry name" value="PROTEIN_KINASE_ST"/>
    <property type="match status" value="1"/>
</dbReference>
<feature type="region of interest" description="Disordered" evidence="8">
    <location>
        <begin position="443"/>
        <end position="468"/>
    </location>
</feature>
<evidence type="ECO:0000259" key="9">
    <source>
        <dbReference type="PROSITE" id="PS50011"/>
    </source>
</evidence>
<dbReference type="SMART" id="SM00220">
    <property type="entry name" value="S_TKc"/>
    <property type="match status" value="1"/>
</dbReference>
<keyword evidence="11" id="KW-1185">Reference proteome</keyword>
<dbReference type="PANTHER" id="PTHR24346:SF82">
    <property type="entry name" value="KP78A-RELATED"/>
    <property type="match status" value="1"/>
</dbReference>
<dbReference type="VEuPathDB" id="FungiDB:LCOR_07941.1"/>
<evidence type="ECO:0000256" key="6">
    <source>
        <dbReference type="ARBA" id="ARBA00022840"/>
    </source>
</evidence>
<dbReference type="GO" id="GO:0005737">
    <property type="term" value="C:cytoplasm"/>
    <property type="evidence" value="ECO:0007669"/>
    <property type="project" value="TreeGrafter"/>
</dbReference>
<feature type="region of interest" description="Disordered" evidence="8">
    <location>
        <begin position="1"/>
        <end position="39"/>
    </location>
</feature>
<dbReference type="GO" id="GO:0035556">
    <property type="term" value="P:intracellular signal transduction"/>
    <property type="evidence" value="ECO:0007669"/>
    <property type="project" value="TreeGrafter"/>
</dbReference>
<evidence type="ECO:0000313" key="11">
    <source>
        <dbReference type="Proteomes" id="UP000027586"/>
    </source>
</evidence>
<organism evidence="10 11">
    <name type="scientific">Lichtheimia corymbifera JMRC:FSU:9682</name>
    <dbReference type="NCBI Taxonomy" id="1263082"/>
    <lineage>
        <taxon>Eukaryota</taxon>
        <taxon>Fungi</taxon>
        <taxon>Fungi incertae sedis</taxon>
        <taxon>Mucoromycota</taxon>
        <taxon>Mucoromycotina</taxon>
        <taxon>Mucoromycetes</taxon>
        <taxon>Mucorales</taxon>
        <taxon>Lichtheimiaceae</taxon>
        <taxon>Lichtheimia</taxon>
    </lineage>
</organism>
<feature type="region of interest" description="Disordered" evidence="8">
    <location>
        <begin position="522"/>
        <end position="558"/>
    </location>
</feature>
<sequence length="873" mass="98306">MVHPTAGIHPFDLPLPSPPPNPHRHSYTPAPTRRASMILPSLSRNKSLKSLRDRRRSSGTLSACSSPRKCIGEYYIGKILGKGASGRVKLGIHRYTGEHVAIKIISKAFLAANPTIEKAVRREIAIMKLIRHPNVVGLLDVIDDEASPNLYIILEYVEGGELFEYLVSKGRLTENEARRHFQHMILGLDYCHHHLICHRDLKPENLLLDSSNNIKIADFGMASLQPAESMLQTSCGSPHYASPEIVTGMPYNGAASDIWSCGVILYALLAGHLPFDDDNIRSLLNKVKAGKYAMPNHISRSAQDLLRRILVVDPNKRINMKQIMSHPWFREHMHKLGDPARFPVPPSPQTTEQPVQDPSEIDDRILETIKFLWGESNPDAVVRALISKEPNMQKVVYVLLQEHAERYWQHDHDDNVSDSNEEEEEEMHRYHTIRPIRHCRSMAERGRGGGGQNRYRPEAPWMPELPTPHRRYSAVSMRVKQRTTSVAPQQQELLESPDHDVADIKKSPTLYDRLVRRMRLSKRQSKEKVEPLSPASFPLPLPPAPAPATQQHQGGERTTGTMRLKNMFTLRASKTPILSSDNKKDTSSPDEKGTLSPRRSRGFTLRRAGTTTTGRRKQINMGIFEQPPSPSSNPANGGNVRHSILLPPSSPVMKETNQDNDMRRRISQGSFQSFDRRSSSGGESSGGYGPSSNCTAGTPSLMSDETSTITSSSSNNNNNQQPSHPSNNNKTSTAWIQNLFFFKQPKVCSLVIQDETHVPSILYELHSVLNKVSESRLYEKNDKHGVRYKAEIRKSQDGKSRLVKSRMEILVSHHQRCARIQFTQQQGDGILLTSIIREAQHIFDKRHHEKITISVPPTPPLPATITRRQPIPF</sequence>
<dbReference type="AlphaFoldDB" id="A0A068S3I7"/>
<dbReference type="OrthoDB" id="504170at2759"/>
<evidence type="ECO:0000256" key="8">
    <source>
        <dbReference type="SAM" id="MobiDB-lite"/>
    </source>
</evidence>
<feature type="region of interest" description="Disordered" evidence="8">
    <location>
        <begin position="570"/>
        <end position="730"/>
    </location>
</feature>
<dbReference type="Gene3D" id="1.10.510.10">
    <property type="entry name" value="Transferase(Phosphotransferase) domain 1"/>
    <property type="match status" value="1"/>
</dbReference>
<accession>A0A068S3I7</accession>
<dbReference type="InterPro" id="IPR008271">
    <property type="entry name" value="Ser/Thr_kinase_AS"/>
</dbReference>
<protein>
    <submittedName>
        <fullName evidence="10">Serine threonine-protein kinase</fullName>
    </submittedName>
</protein>
<keyword evidence="4 7" id="KW-0547">Nucleotide-binding</keyword>
<evidence type="ECO:0000256" key="1">
    <source>
        <dbReference type="ARBA" id="ARBA00010791"/>
    </source>
</evidence>
<dbReference type="Proteomes" id="UP000027586">
    <property type="component" value="Unassembled WGS sequence"/>
</dbReference>
<feature type="compositionally biased region" description="Low complexity" evidence="8">
    <location>
        <begin position="602"/>
        <end position="613"/>
    </location>
</feature>